<dbReference type="GO" id="GO:0008233">
    <property type="term" value="F:peptidase activity"/>
    <property type="evidence" value="ECO:0007669"/>
    <property type="project" value="InterPro"/>
</dbReference>
<dbReference type="Pfam" id="PF01650">
    <property type="entry name" value="Peptidase_C13"/>
    <property type="match status" value="1"/>
</dbReference>
<dbReference type="GO" id="GO:0006508">
    <property type="term" value="P:proteolysis"/>
    <property type="evidence" value="ECO:0007669"/>
    <property type="project" value="InterPro"/>
</dbReference>
<proteinExistence type="predicted"/>
<dbReference type="AlphaFoldDB" id="A0A6C2U2P0"/>
<name>A0A6C2U2P0_PONDE</name>
<dbReference type="InterPro" id="IPR001096">
    <property type="entry name" value="Peptidase_C13"/>
</dbReference>
<keyword evidence="2" id="KW-1185">Reference proteome</keyword>
<reference evidence="1 2" key="1">
    <citation type="submission" date="2019-04" db="EMBL/GenBank/DDBJ databases">
        <authorList>
            <person name="Van Vliet M D."/>
        </authorList>
    </citation>
    <scope>NUCLEOTIDE SEQUENCE [LARGE SCALE GENOMIC DNA]</scope>
    <source>
        <strain evidence="1 2">F1</strain>
    </source>
</reference>
<gene>
    <name evidence="1" type="ORF">PDESU_02696</name>
</gene>
<evidence type="ECO:0000313" key="2">
    <source>
        <dbReference type="Proteomes" id="UP000366872"/>
    </source>
</evidence>
<dbReference type="Proteomes" id="UP000366872">
    <property type="component" value="Unassembled WGS sequence"/>
</dbReference>
<protein>
    <recommendedName>
        <fullName evidence="3">Caspase family p20 domain-containing protein</fullName>
    </recommendedName>
</protein>
<sequence length="272" mass="30258">MGMLLVCWSIGSGGNPLSEPDSMGKEPRSLQTPERFRENLKQMETASVRGKENKYAVLVNADKNNRLHGTNISKAYKAFKAAGFSDSDIIILNHLNPRSDMSPDRPYPTTTSNHEMFKDTLTALSRIVDYNDLLFVYCTGHGKRVGGAITLAFRDQTMSAMEYCQLLEKISALTIVSVMDQCYSGGFSSAIENSYAPIISITDTDEKHATYCQHFAEQFWSSFSRIDCSSTGTLTNSLEAIFSEALIVHKDKLKQTPARTRGKITYSKGMGW</sequence>
<accession>A0A6C2U2P0</accession>
<evidence type="ECO:0008006" key="3">
    <source>
        <dbReference type="Google" id="ProtNLM"/>
    </source>
</evidence>
<organism evidence="1 2">
    <name type="scientific">Pontiella desulfatans</name>
    <dbReference type="NCBI Taxonomy" id="2750659"/>
    <lineage>
        <taxon>Bacteria</taxon>
        <taxon>Pseudomonadati</taxon>
        <taxon>Kiritimatiellota</taxon>
        <taxon>Kiritimatiellia</taxon>
        <taxon>Kiritimatiellales</taxon>
        <taxon>Pontiellaceae</taxon>
        <taxon>Pontiella</taxon>
    </lineage>
</organism>
<evidence type="ECO:0000313" key="1">
    <source>
        <dbReference type="EMBL" id="VGO14137.1"/>
    </source>
</evidence>
<dbReference type="EMBL" id="CAAHFG010000001">
    <property type="protein sequence ID" value="VGO14137.1"/>
    <property type="molecule type" value="Genomic_DNA"/>
</dbReference>
<dbReference type="Gene3D" id="3.40.50.1460">
    <property type="match status" value="1"/>
</dbReference>